<gene>
    <name evidence="2" type="ORF">Tci_160831</name>
</gene>
<protein>
    <recommendedName>
        <fullName evidence="1">Reverse transcriptase Ty1/copia-type domain-containing protein</fullName>
    </recommendedName>
</protein>
<name>A0A699GSF4_TANCI</name>
<feature type="domain" description="Reverse transcriptase Ty1/copia-type" evidence="1">
    <location>
        <begin position="289"/>
        <end position="368"/>
    </location>
</feature>
<dbReference type="EMBL" id="BKCJ010037657">
    <property type="protein sequence ID" value="GEV88854.1"/>
    <property type="molecule type" value="Genomic_DNA"/>
</dbReference>
<evidence type="ECO:0000313" key="2">
    <source>
        <dbReference type="EMBL" id="GEV88854.1"/>
    </source>
</evidence>
<reference evidence="2" key="1">
    <citation type="journal article" date="2019" name="Sci. Rep.">
        <title>Draft genome of Tanacetum cinerariifolium, the natural source of mosquito coil.</title>
        <authorList>
            <person name="Yamashiro T."/>
            <person name="Shiraishi A."/>
            <person name="Satake H."/>
            <person name="Nakayama K."/>
        </authorList>
    </citation>
    <scope>NUCLEOTIDE SEQUENCE</scope>
</reference>
<dbReference type="PANTHER" id="PTHR11439:SF483">
    <property type="entry name" value="PEPTIDE SYNTHASE GLIP-LIKE, PUTATIVE (AFU_ORTHOLOGUE AFUA_3G12920)-RELATED"/>
    <property type="match status" value="1"/>
</dbReference>
<comment type="caution">
    <text evidence="2">The sequence shown here is derived from an EMBL/GenBank/DDBJ whole genome shotgun (WGS) entry which is preliminary data.</text>
</comment>
<sequence>MICNLTHITPIAQMEAIRMFLENTAHKGFTGYQMDVKIAFLHGSLKEDMLKQALRAWYDELSTFLLQNKFFKGIIDLTLFTRRFDYDILVDNQSPSGIFINQSNYVNEILKKYGLNTCDTIGTPMDIKDKLDLDQIGTPVDVTKYRSMIGALMYLTSSRPDILHATCDFGFELNGFSDANYARCKHTFNSTSAGAQLLGEKLSKIKILDYKHAEGTAKKSQDNKVLRLDVKMSAMIHQALDRLCLNVEVDEHSLGDLNEPNNYKAAILDLESDKWVDAINEKIQTMKYNQVWCLVDLPPNCKTNVRKWIFKKKTNMDGLVHTYKARLVAKGYTQTNRFDYKETFSPVADIRDIRILIAIEAFYNYEIWMDTSKRGYIPMQERNDLNKTHSASTPKEVKCMQNVPYALAVG</sequence>
<evidence type="ECO:0000259" key="1">
    <source>
        <dbReference type="Pfam" id="PF07727"/>
    </source>
</evidence>
<dbReference type="AlphaFoldDB" id="A0A699GSF4"/>
<accession>A0A699GSF4</accession>
<organism evidence="2">
    <name type="scientific">Tanacetum cinerariifolium</name>
    <name type="common">Dalmatian daisy</name>
    <name type="synonym">Chrysanthemum cinerariifolium</name>
    <dbReference type="NCBI Taxonomy" id="118510"/>
    <lineage>
        <taxon>Eukaryota</taxon>
        <taxon>Viridiplantae</taxon>
        <taxon>Streptophyta</taxon>
        <taxon>Embryophyta</taxon>
        <taxon>Tracheophyta</taxon>
        <taxon>Spermatophyta</taxon>
        <taxon>Magnoliopsida</taxon>
        <taxon>eudicotyledons</taxon>
        <taxon>Gunneridae</taxon>
        <taxon>Pentapetalae</taxon>
        <taxon>asterids</taxon>
        <taxon>campanulids</taxon>
        <taxon>Asterales</taxon>
        <taxon>Asteraceae</taxon>
        <taxon>Asteroideae</taxon>
        <taxon>Anthemideae</taxon>
        <taxon>Anthemidinae</taxon>
        <taxon>Tanacetum</taxon>
    </lineage>
</organism>
<proteinExistence type="predicted"/>
<dbReference type="InterPro" id="IPR013103">
    <property type="entry name" value="RVT_2"/>
</dbReference>
<dbReference type="Pfam" id="PF07727">
    <property type="entry name" value="RVT_2"/>
    <property type="match status" value="1"/>
</dbReference>
<dbReference type="PANTHER" id="PTHR11439">
    <property type="entry name" value="GAG-POL-RELATED RETROTRANSPOSON"/>
    <property type="match status" value="1"/>
</dbReference>